<name>A0A848H6L4_9BURK</name>
<dbReference type="PANTHER" id="PTHR44591">
    <property type="entry name" value="STRESS RESPONSE REGULATOR PROTEIN 1"/>
    <property type="match status" value="1"/>
</dbReference>
<dbReference type="RefSeq" id="WP_169419568.1">
    <property type="nucleotide sequence ID" value="NZ_JABBFX010000001.1"/>
</dbReference>
<dbReference type="PROSITE" id="PS50110">
    <property type="entry name" value="RESPONSE_REGULATORY"/>
    <property type="match status" value="1"/>
</dbReference>
<comment type="caution">
    <text evidence="4">The sequence shown here is derived from an EMBL/GenBank/DDBJ whole genome shotgun (WGS) entry which is preliminary data.</text>
</comment>
<dbReference type="Proteomes" id="UP000541185">
    <property type="component" value="Unassembled WGS sequence"/>
</dbReference>
<dbReference type="Gene3D" id="3.40.50.2300">
    <property type="match status" value="1"/>
</dbReference>
<dbReference type="SMART" id="SM00448">
    <property type="entry name" value="REC"/>
    <property type="match status" value="1"/>
</dbReference>
<dbReference type="PANTHER" id="PTHR44591:SF3">
    <property type="entry name" value="RESPONSE REGULATORY DOMAIN-CONTAINING PROTEIN"/>
    <property type="match status" value="1"/>
</dbReference>
<dbReference type="GO" id="GO:0000160">
    <property type="term" value="P:phosphorelay signal transduction system"/>
    <property type="evidence" value="ECO:0007669"/>
    <property type="project" value="InterPro"/>
</dbReference>
<dbReference type="Pfam" id="PF00072">
    <property type="entry name" value="Response_reg"/>
    <property type="match status" value="1"/>
</dbReference>
<dbReference type="SUPFAM" id="SSF52172">
    <property type="entry name" value="CheY-like"/>
    <property type="match status" value="1"/>
</dbReference>
<feature type="domain" description="Response regulatory" evidence="3">
    <location>
        <begin position="9"/>
        <end position="126"/>
    </location>
</feature>
<keyword evidence="5" id="KW-1185">Reference proteome</keyword>
<sequence>MQQEQALPSALVVEDDIHIGQLLQFMLGRSGYRVTLIADGQAAQDHILSQPAPTVMLLDVMLPHVDGLQLVALLRQQPAWERVPVLMLTAKAQERDIARALEAGATDYLVKPFLPEDLLARLRALTGG</sequence>
<dbReference type="InterPro" id="IPR001789">
    <property type="entry name" value="Sig_transdc_resp-reg_receiver"/>
</dbReference>
<evidence type="ECO:0000256" key="2">
    <source>
        <dbReference type="PROSITE-ProRule" id="PRU00169"/>
    </source>
</evidence>
<protein>
    <submittedName>
        <fullName evidence="4">Response regulator transcription factor</fullName>
    </submittedName>
</protein>
<proteinExistence type="predicted"/>
<evidence type="ECO:0000313" key="5">
    <source>
        <dbReference type="Proteomes" id="UP000541185"/>
    </source>
</evidence>
<organism evidence="4 5">
    <name type="scientific">Ramlibacter agri</name>
    <dbReference type="NCBI Taxonomy" id="2728837"/>
    <lineage>
        <taxon>Bacteria</taxon>
        <taxon>Pseudomonadati</taxon>
        <taxon>Pseudomonadota</taxon>
        <taxon>Betaproteobacteria</taxon>
        <taxon>Burkholderiales</taxon>
        <taxon>Comamonadaceae</taxon>
        <taxon>Ramlibacter</taxon>
    </lineage>
</organism>
<keyword evidence="1 2" id="KW-0597">Phosphoprotein</keyword>
<dbReference type="InterPro" id="IPR050595">
    <property type="entry name" value="Bact_response_regulator"/>
</dbReference>
<dbReference type="EMBL" id="JABBFX010000001">
    <property type="protein sequence ID" value="NML45502.1"/>
    <property type="molecule type" value="Genomic_DNA"/>
</dbReference>
<evidence type="ECO:0000259" key="3">
    <source>
        <dbReference type="PROSITE" id="PS50110"/>
    </source>
</evidence>
<reference evidence="4 5" key="1">
    <citation type="submission" date="2020-04" db="EMBL/GenBank/DDBJ databases">
        <title>Ramlibacter sp. G-1-2-2 isolated from soil.</title>
        <authorList>
            <person name="Dahal R.H."/>
        </authorList>
    </citation>
    <scope>NUCLEOTIDE SEQUENCE [LARGE SCALE GENOMIC DNA]</scope>
    <source>
        <strain evidence="4 5">G-1-2-2</strain>
    </source>
</reference>
<evidence type="ECO:0000313" key="4">
    <source>
        <dbReference type="EMBL" id="NML45502.1"/>
    </source>
</evidence>
<evidence type="ECO:0000256" key="1">
    <source>
        <dbReference type="ARBA" id="ARBA00022553"/>
    </source>
</evidence>
<dbReference type="AlphaFoldDB" id="A0A848H6L4"/>
<gene>
    <name evidence="4" type="ORF">HHL11_17245</name>
</gene>
<accession>A0A848H6L4</accession>
<dbReference type="CDD" id="cd17574">
    <property type="entry name" value="REC_OmpR"/>
    <property type="match status" value="1"/>
</dbReference>
<dbReference type="InterPro" id="IPR011006">
    <property type="entry name" value="CheY-like_superfamily"/>
</dbReference>
<feature type="modified residue" description="4-aspartylphosphate" evidence="2">
    <location>
        <position position="59"/>
    </location>
</feature>